<keyword evidence="3" id="KW-1185">Reference proteome</keyword>
<dbReference type="EMBL" id="GL385405">
    <property type="protein sequence ID" value="EJT69186.1"/>
    <property type="molecule type" value="Genomic_DNA"/>
</dbReference>
<protein>
    <submittedName>
        <fullName evidence="1 2">Uncharacterized protein</fullName>
    </submittedName>
</protein>
<reference evidence="2" key="4">
    <citation type="journal article" date="2015" name="G3 (Bethesda)">
        <title>Genome sequences of three phytopathogenic species of the Magnaporthaceae family of fungi.</title>
        <authorList>
            <person name="Okagaki L.H."/>
            <person name="Nunes C.C."/>
            <person name="Sailsbery J."/>
            <person name="Clay B."/>
            <person name="Brown D."/>
            <person name="John T."/>
            <person name="Oh Y."/>
            <person name="Young N."/>
            <person name="Fitzgerald M."/>
            <person name="Haas B.J."/>
            <person name="Zeng Q."/>
            <person name="Young S."/>
            <person name="Adiconis X."/>
            <person name="Fan L."/>
            <person name="Levin J.Z."/>
            <person name="Mitchell T.K."/>
            <person name="Okubara P.A."/>
            <person name="Farman M.L."/>
            <person name="Kohn L.M."/>
            <person name="Birren B."/>
            <person name="Ma L.-J."/>
            <person name="Dean R.A."/>
        </authorList>
    </citation>
    <scope>NUCLEOTIDE SEQUENCE</scope>
    <source>
        <strain evidence="2">R3-111a-1</strain>
    </source>
</reference>
<evidence type="ECO:0000313" key="3">
    <source>
        <dbReference type="Proteomes" id="UP000006039"/>
    </source>
</evidence>
<gene>
    <name evidence="2" type="primary">20353753</name>
    <name evidence="1" type="ORF">GGTG_13295</name>
</gene>
<dbReference type="Proteomes" id="UP000006039">
    <property type="component" value="Unassembled WGS sequence"/>
</dbReference>
<dbReference type="OrthoDB" id="5571888at2759"/>
<reference evidence="2" key="5">
    <citation type="submission" date="2018-04" db="UniProtKB">
        <authorList>
            <consortium name="EnsemblFungi"/>
        </authorList>
    </citation>
    <scope>IDENTIFICATION</scope>
    <source>
        <strain evidence="2">R3-111a-1</strain>
    </source>
</reference>
<dbReference type="EnsemblFungi" id="EJT69186">
    <property type="protein sequence ID" value="EJT69186"/>
    <property type="gene ID" value="GGTG_13295"/>
</dbReference>
<dbReference type="AlphaFoldDB" id="J3PIG7"/>
<dbReference type="HOGENOM" id="CLU_1240207_0_0_1"/>
<reference evidence="3" key="1">
    <citation type="submission" date="2010-07" db="EMBL/GenBank/DDBJ databases">
        <title>The genome sequence of Gaeumannomyces graminis var. tritici strain R3-111a-1.</title>
        <authorList>
            <consortium name="The Broad Institute Genome Sequencing Platform"/>
            <person name="Ma L.-J."/>
            <person name="Dead R."/>
            <person name="Young S."/>
            <person name="Zeng Q."/>
            <person name="Koehrsen M."/>
            <person name="Alvarado L."/>
            <person name="Berlin A."/>
            <person name="Chapman S.B."/>
            <person name="Chen Z."/>
            <person name="Freedman E."/>
            <person name="Gellesch M."/>
            <person name="Goldberg J."/>
            <person name="Griggs A."/>
            <person name="Gujja S."/>
            <person name="Heilman E.R."/>
            <person name="Heiman D."/>
            <person name="Hepburn T."/>
            <person name="Howarth C."/>
            <person name="Jen D."/>
            <person name="Larson L."/>
            <person name="Mehta T."/>
            <person name="Neiman D."/>
            <person name="Pearson M."/>
            <person name="Roberts A."/>
            <person name="Saif S."/>
            <person name="Shea T."/>
            <person name="Shenoy N."/>
            <person name="Sisk P."/>
            <person name="Stolte C."/>
            <person name="Sykes S."/>
            <person name="Walk T."/>
            <person name="White J."/>
            <person name="Yandava C."/>
            <person name="Haas B."/>
            <person name="Nusbaum C."/>
            <person name="Birren B."/>
        </authorList>
    </citation>
    <scope>NUCLEOTIDE SEQUENCE [LARGE SCALE GENOMIC DNA]</scope>
    <source>
        <strain evidence="3">R3-111a-1</strain>
    </source>
</reference>
<dbReference type="VEuPathDB" id="FungiDB:GGTG_13295"/>
<evidence type="ECO:0000313" key="1">
    <source>
        <dbReference type="EMBL" id="EJT69186.1"/>
    </source>
</evidence>
<reference evidence="1" key="2">
    <citation type="submission" date="2010-07" db="EMBL/GenBank/DDBJ databases">
        <authorList>
            <consortium name="The Broad Institute Genome Sequencing Platform"/>
            <consortium name="Broad Institute Genome Sequencing Center for Infectious Disease"/>
            <person name="Ma L.-J."/>
            <person name="Dead R."/>
            <person name="Young S."/>
            <person name="Zeng Q."/>
            <person name="Koehrsen M."/>
            <person name="Alvarado L."/>
            <person name="Berlin A."/>
            <person name="Chapman S.B."/>
            <person name="Chen Z."/>
            <person name="Freedman E."/>
            <person name="Gellesch M."/>
            <person name="Goldberg J."/>
            <person name="Griggs A."/>
            <person name="Gujja S."/>
            <person name="Heilman E.R."/>
            <person name="Heiman D."/>
            <person name="Hepburn T."/>
            <person name="Howarth C."/>
            <person name="Jen D."/>
            <person name="Larson L."/>
            <person name="Mehta T."/>
            <person name="Neiman D."/>
            <person name="Pearson M."/>
            <person name="Roberts A."/>
            <person name="Saif S."/>
            <person name="Shea T."/>
            <person name="Shenoy N."/>
            <person name="Sisk P."/>
            <person name="Stolte C."/>
            <person name="Sykes S."/>
            <person name="Walk T."/>
            <person name="White J."/>
            <person name="Yandava C."/>
            <person name="Haas B."/>
            <person name="Nusbaum C."/>
            <person name="Birren B."/>
        </authorList>
    </citation>
    <scope>NUCLEOTIDE SEQUENCE</scope>
    <source>
        <strain evidence="1">R3-111a-1</strain>
    </source>
</reference>
<evidence type="ECO:0000313" key="2">
    <source>
        <dbReference type="EnsemblFungi" id="EJT69186"/>
    </source>
</evidence>
<name>J3PIG7_GAET3</name>
<proteinExistence type="predicted"/>
<sequence length="223" mass="25127">MVWIMTLAWSRGGVFLRHRSREEEHQEARWKIPVGGKEYRSLTRRQKAGDASRQAWERIHGGVSKGQSIAAYKHPDVDDYNVALESTHRSRVFMSGTGYVGICPLETRPGDVLFVPCGAHVPCSRRSLKKNAHIMTSLQINSMLKVSFPLLLNKTLRPSMWLSTISQSMCMLSEDRLPALVRPPDSRWRPRPGLRHAELQVRSAWGGLDGSGKFAPCRLPKAS</sequence>
<reference evidence="1" key="3">
    <citation type="submission" date="2010-09" db="EMBL/GenBank/DDBJ databases">
        <title>Annotation of Gaeumannomyces graminis var. tritici R3-111a-1.</title>
        <authorList>
            <consortium name="The Broad Institute Genome Sequencing Platform"/>
            <person name="Ma L.-J."/>
            <person name="Dead R."/>
            <person name="Young S.K."/>
            <person name="Zeng Q."/>
            <person name="Gargeya S."/>
            <person name="Fitzgerald M."/>
            <person name="Haas B."/>
            <person name="Abouelleil A."/>
            <person name="Alvarado L."/>
            <person name="Arachchi H.M."/>
            <person name="Berlin A."/>
            <person name="Brown A."/>
            <person name="Chapman S.B."/>
            <person name="Chen Z."/>
            <person name="Dunbar C."/>
            <person name="Freedman E."/>
            <person name="Gearin G."/>
            <person name="Gellesch M."/>
            <person name="Goldberg J."/>
            <person name="Griggs A."/>
            <person name="Gujja S."/>
            <person name="Heiman D."/>
            <person name="Howarth C."/>
            <person name="Larson L."/>
            <person name="Lui A."/>
            <person name="MacDonald P.J.P."/>
            <person name="Mehta T."/>
            <person name="Montmayeur A."/>
            <person name="Murphy C."/>
            <person name="Neiman D."/>
            <person name="Pearson M."/>
            <person name="Priest M."/>
            <person name="Roberts A."/>
            <person name="Saif S."/>
            <person name="Shea T."/>
            <person name="Shenoy N."/>
            <person name="Sisk P."/>
            <person name="Stolte C."/>
            <person name="Sykes S."/>
            <person name="Yandava C."/>
            <person name="Wortman J."/>
            <person name="Nusbaum C."/>
            <person name="Birren B."/>
        </authorList>
    </citation>
    <scope>NUCLEOTIDE SEQUENCE</scope>
    <source>
        <strain evidence="1">R3-111a-1</strain>
    </source>
</reference>
<dbReference type="GeneID" id="20353753"/>
<organism evidence="1">
    <name type="scientific">Gaeumannomyces tritici (strain R3-111a-1)</name>
    <name type="common">Wheat and barley take-all root rot fungus</name>
    <name type="synonym">Gaeumannomyces graminis var. tritici</name>
    <dbReference type="NCBI Taxonomy" id="644352"/>
    <lineage>
        <taxon>Eukaryota</taxon>
        <taxon>Fungi</taxon>
        <taxon>Dikarya</taxon>
        <taxon>Ascomycota</taxon>
        <taxon>Pezizomycotina</taxon>
        <taxon>Sordariomycetes</taxon>
        <taxon>Sordariomycetidae</taxon>
        <taxon>Magnaporthales</taxon>
        <taxon>Magnaporthaceae</taxon>
        <taxon>Gaeumannomyces</taxon>
    </lineage>
</organism>
<dbReference type="RefSeq" id="XP_009229465.1">
    <property type="nucleotide sequence ID" value="XM_009231201.1"/>
</dbReference>
<accession>J3PIG7</accession>